<evidence type="ECO:0000313" key="4">
    <source>
        <dbReference type="Proteomes" id="UP000026915"/>
    </source>
</evidence>
<dbReference type="PANTHER" id="PTHR34590">
    <property type="entry name" value="OS03G0124300 PROTEIN-RELATED"/>
    <property type="match status" value="1"/>
</dbReference>
<proteinExistence type="predicted"/>
<dbReference type="EMBL" id="CM001882">
    <property type="protein sequence ID" value="EOY03717.1"/>
    <property type="molecule type" value="Genomic_DNA"/>
</dbReference>
<dbReference type="Gramene" id="EOY03717">
    <property type="protein sequence ID" value="EOY03717"/>
    <property type="gene ID" value="TCM_018831"/>
</dbReference>
<keyword evidence="4" id="KW-1185">Reference proteome</keyword>
<feature type="chain" id="PRO_5001596975" description="Malectin-like domain-containing protein" evidence="2">
    <location>
        <begin position="23"/>
        <end position="309"/>
    </location>
</feature>
<dbReference type="HOGENOM" id="CLU_901421_0_0_1"/>
<dbReference type="Proteomes" id="UP000026915">
    <property type="component" value="Chromosome 4"/>
</dbReference>
<accession>A0A061EH56</accession>
<sequence>MENISMIIPITFLVPFFQFAFFITSEQPPYIQTDNITLNCKALSDSHGSDGRFWAGDKSSKFGPFESSRDSPSAPYEAANQGGFVKTVPYMNARVSSSEFKYNFPEFCLNVEENQGLELIFSPTPSSSNDTYAFINGIEIVSMPPNLYYTPSDLLKGSGLITDYILSESYFTVNTTVPLNYAMIPKYTAPEEVYQTARTMGPDGDYNKKTQHNMGIARGFRIHVYASNVPSYKDYVLLMSKEENKQDITIALHPKYYNVILNGIEVFKVNGSDGNLARPNPEPLLAPPPPESFNPTSGKSKTKRRVVLL</sequence>
<feature type="region of interest" description="Disordered" evidence="1">
    <location>
        <begin position="278"/>
        <end position="305"/>
    </location>
</feature>
<name>A0A061EH56_THECC</name>
<evidence type="ECO:0000256" key="1">
    <source>
        <dbReference type="SAM" id="MobiDB-lite"/>
    </source>
</evidence>
<feature type="compositionally biased region" description="Pro residues" evidence="1">
    <location>
        <begin position="280"/>
        <end position="292"/>
    </location>
</feature>
<feature type="signal peptide" evidence="2">
    <location>
        <begin position="1"/>
        <end position="22"/>
    </location>
</feature>
<dbReference type="AlphaFoldDB" id="A0A061EH56"/>
<protein>
    <recommendedName>
        <fullName evidence="5">Malectin-like domain-containing protein</fullName>
    </recommendedName>
</protein>
<dbReference type="GO" id="GO:0004714">
    <property type="term" value="F:transmembrane receptor protein tyrosine kinase activity"/>
    <property type="evidence" value="ECO:0007669"/>
    <property type="project" value="InterPro"/>
</dbReference>
<dbReference type="eggNOG" id="KOG1187">
    <property type="taxonomic scope" value="Eukaryota"/>
</dbReference>
<reference evidence="3 4" key="1">
    <citation type="journal article" date="2013" name="Genome Biol.">
        <title>The genome sequence of the most widely cultivated cacao type and its use to identify candidate genes regulating pod color.</title>
        <authorList>
            <person name="Motamayor J.C."/>
            <person name="Mockaitis K."/>
            <person name="Schmutz J."/>
            <person name="Haiminen N."/>
            <person name="Iii D.L."/>
            <person name="Cornejo O."/>
            <person name="Findley S.D."/>
            <person name="Zheng P."/>
            <person name="Utro F."/>
            <person name="Royaert S."/>
            <person name="Saski C."/>
            <person name="Jenkins J."/>
            <person name="Podicheti R."/>
            <person name="Zhao M."/>
            <person name="Scheffler B.E."/>
            <person name="Stack J.C."/>
            <person name="Feltus F.A."/>
            <person name="Mustiga G.M."/>
            <person name="Amores F."/>
            <person name="Phillips W."/>
            <person name="Marelli J.P."/>
            <person name="May G.D."/>
            <person name="Shapiro H."/>
            <person name="Ma J."/>
            <person name="Bustamante C.D."/>
            <person name="Schnell R.J."/>
            <person name="Main D."/>
            <person name="Gilbert D."/>
            <person name="Parida L."/>
            <person name="Kuhn D.N."/>
        </authorList>
    </citation>
    <scope>NUCLEOTIDE SEQUENCE [LARGE SCALE GENOMIC DNA]</scope>
    <source>
        <strain evidence="4">cv. Matina 1-6</strain>
    </source>
</reference>
<evidence type="ECO:0000313" key="3">
    <source>
        <dbReference type="EMBL" id="EOY03717.1"/>
    </source>
</evidence>
<evidence type="ECO:0000256" key="2">
    <source>
        <dbReference type="SAM" id="SignalP"/>
    </source>
</evidence>
<dbReference type="InterPro" id="IPR045272">
    <property type="entry name" value="ANXUR1/2-like"/>
</dbReference>
<dbReference type="PANTHER" id="PTHR34590:SF5">
    <property type="entry name" value="OS04G0586500 PROTEIN"/>
    <property type="match status" value="1"/>
</dbReference>
<dbReference type="STRING" id="3641.A0A061EH56"/>
<gene>
    <name evidence="3" type="ORF">TCM_018831</name>
</gene>
<dbReference type="InParanoid" id="A0A061EH56"/>
<organism evidence="3 4">
    <name type="scientific">Theobroma cacao</name>
    <name type="common">Cacao</name>
    <name type="synonym">Cocoa</name>
    <dbReference type="NCBI Taxonomy" id="3641"/>
    <lineage>
        <taxon>Eukaryota</taxon>
        <taxon>Viridiplantae</taxon>
        <taxon>Streptophyta</taxon>
        <taxon>Embryophyta</taxon>
        <taxon>Tracheophyta</taxon>
        <taxon>Spermatophyta</taxon>
        <taxon>Magnoliopsida</taxon>
        <taxon>eudicotyledons</taxon>
        <taxon>Gunneridae</taxon>
        <taxon>Pentapetalae</taxon>
        <taxon>rosids</taxon>
        <taxon>malvids</taxon>
        <taxon>Malvales</taxon>
        <taxon>Malvaceae</taxon>
        <taxon>Byttnerioideae</taxon>
        <taxon>Theobroma</taxon>
    </lineage>
</organism>
<keyword evidence="2" id="KW-0732">Signal</keyword>
<evidence type="ECO:0008006" key="5">
    <source>
        <dbReference type="Google" id="ProtNLM"/>
    </source>
</evidence>